<name>A0ACD3AN56_9AGAR</name>
<dbReference type="Proteomes" id="UP000308600">
    <property type="component" value="Unassembled WGS sequence"/>
</dbReference>
<evidence type="ECO:0000313" key="2">
    <source>
        <dbReference type="Proteomes" id="UP000308600"/>
    </source>
</evidence>
<sequence>MPQSYLDASTIPKLREEIDAELATLQARVRFLHSKRNSLSPSYQLPPEILIRIFSHFQSGIISGPYLEEHKYAAWIVILQVSQYWRELVLGSKELWSNIAVGDGIWVENFRERSGTNDLSIDFSLWGFSMCRDLFESAITELHRVSSLTIGVPSSHWEDALSFLRLPAPRLKLLALKPQPGEVGRTNCVVPADIFCGQCPELRHLYIDSFAIDLKAPLFNGSNLSSLSIRSPANAIYMQDICHLLRRLPQLRSLSLCTALTNNGLVHTFTPVYIPNLAFLKLEHRDSGIDMQFLLLITIPETAEVQLKSLTFSQPMSTFEEVMVAMTVEGGYRNPSLVFRDVDVRQSNGGISITCMRNPRPRSGILAAPFVRLEIEASRWGSSLTQYTDRWLHQLSKSFLSPVEVFYLDGPGLSAGTWKRLSHIMLNLRHLILGDPTSFLEHLNTTSLDIVSESHLKGLSDQPIDVDMTFPALRSLTLPLWTAGDAETLCRPIASRKRRGLPLEELTITHMADDLVLRDQVLDMLKDTIPNVRWML</sequence>
<reference evidence="1 2" key="1">
    <citation type="journal article" date="2019" name="Nat. Ecol. Evol.">
        <title>Megaphylogeny resolves global patterns of mushroom evolution.</title>
        <authorList>
            <person name="Varga T."/>
            <person name="Krizsan K."/>
            <person name="Foldi C."/>
            <person name="Dima B."/>
            <person name="Sanchez-Garcia M."/>
            <person name="Sanchez-Ramirez S."/>
            <person name="Szollosi G.J."/>
            <person name="Szarkandi J.G."/>
            <person name="Papp V."/>
            <person name="Albert L."/>
            <person name="Andreopoulos W."/>
            <person name="Angelini C."/>
            <person name="Antonin V."/>
            <person name="Barry K.W."/>
            <person name="Bougher N.L."/>
            <person name="Buchanan P."/>
            <person name="Buyck B."/>
            <person name="Bense V."/>
            <person name="Catcheside P."/>
            <person name="Chovatia M."/>
            <person name="Cooper J."/>
            <person name="Damon W."/>
            <person name="Desjardin D."/>
            <person name="Finy P."/>
            <person name="Geml J."/>
            <person name="Haridas S."/>
            <person name="Hughes K."/>
            <person name="Justo A."/>
            <person name="Karasinski D."/>
            <person name="Kautmanova I."/>
            <person name="Kiss B."/>
            <person name="Kocsube S."/>
            <person name="Kotiranta H."/>
            <person name="LaButti K.M."/>
            <person name="Lechner B.E."/>
            <person name="Liimatainen K."/>
            <person name="Lipzen A."/>
            <person name="Lukacs Z."/>
            <person name="Mihaltcheva S."/>
            <person name="Morgado L.N."/>
            <person name="Niskanen T."/>
            <person name="Noordeloos M.E."/>
            <person name="Ohm R.A."/>
            <person name="Ortiz-Santana B."/>
            <person name="Ovrebo C."/>
            <person name="Racz N."/>
            <person name="Riley R."/>
            <person name="Savchenko A."/>
            <person name="Shiryaev A."/>
            <person name="Soop K."/>
            <person name="Spirin V."/>
            <person name="Szebenyi C."/>
            <person name="Tomsovsky M."/>
            <person name="Tulloss R.E."/>
            <person name="Uehling J."/>
            <person name="Grigoriev I.V."/>
            <person name="Vagvolgyi C."/>
            <person name="Papp T."/>
            <person name="Martin F.M."/>
            <person name="Miettinen O."/>
            <person name="Hibbett D.S."/>
            <person name="Nagy L.G."/>
        </authorList>
    </citation>
    <scope>NUCLEOTIDE SEQUENCE [LARGE SCALE GENOMIC DNA]</scope>
    <source>
        <strain evidence="1 2">NL-1719</strain>
    </source>
</reference>
<accession>A0ACD3AN56</accession>
<keyword evidence="2" id="KW-1185">Reference proteome</keyword>
<gene>
    <name evidence="1" type="ORF">BDN72DRAFT_843456</name>
</gene>
<dbReference type="EMBL" id="ML208384">
    <property type="protein sequence ID" value="TFK67146.1"/>
    <property type="molecule type" value="Genomic_DNA"/>
</dbReference>
<organism evidence="1 2">
    <name type="scientific">Pluteus cervinus</name>
    <dbReference type="NCBI Taxonomy" id="181527"/>
    <lineage>
        <taxon>Eukaryota</taxon>
        <taxon>Fungi</taxon>
        <taxon>Dikarya</taxon>
        <taxon>Basidiomycota</taxon>
        <taxon>Agaricomycotina</taxon>
        <taxon>Agaricomycetes</taxon>
        <taxon>Agaricomycetidae</taxon>
        <taxon>Agaricales</taxon>
        <taxon>Pluteineae</taxon>
        <taxon>Pluteaceae</taxon>
        <taxon>Pluteus</taxon>
    </lineage>
</organism>
<proteinExistence type="predicted"/>
<protein>
    <submittedName>
        <fullName evidence="1">Uncharacterized protein</fullName>
    </submittedName>
</protein>
<evidence type="ECO:0000313" key="1">
    <source>
        <dbReference type="EMBL" id="TFK67146.1"/>
    </source>
</evidence>